<feature type="region of interest" description="Disordered" evidence="1">
    <location>
        <begin position="211"/>
        <end position="248"/>
    </location>
</feature>
<evidence type="ECO:0000313" key="5">
    <source>
        <dbReference type="Proteomes" id="UP000560131"/>
    </source>
</evidence>
<dbReference type="InterPro" id="IPR006668">
    <property type="entry name" value="Mg_transptr_MgtE_intracell_dom"/>
</dbReference>
<evidence type="ECO:0000259" key="3">
    <source>
        <dbReference type="Pfam" id="PF03448"/>
    </source>
</evidence>
<evidence type="ECO:0000313" key="4">
    <source>
        <dbReference type="EMBL" id="MBB5725656.1"/>
    </source>
</evidence>
<name>A0ABR6N4D9_9SPHN</name>
<reference evidence="4 5" key="1">
    <citation type="submission" date="2020-08" db="EMBL/GenBank/DDBJ databases">
        <title>Genomic Encyclopedia of Type Strains, Phase IV (KMG-IV): sequencing the most valuable type-strain genomes for metagenomic binning, comparative biology and taxonomic classification.</title>
        <authorList>
            <person name="Goeker M."/>
        </authorList>
    </citation>
    <scope>NUCLEOTIDE SEQUENCE [LARGE SCALE GENOMIC DNA]</scope>
    <source>
        <strain evidence="4 5">DSM 101535</strain>
    </source>
</reference>
<feature type="region of interest" description="Disordered" evidence="1">
    <location>
        <begin position="71"/>
        <end position="99"/>
    </location>
</feature>
<keyword evidence="4" id="KW-0282">Flagellum</keyword>
<organism evidence="4 5">
    <name type="scientific">Sphingomonas endophytica</name>
    <dbReference type="NCBI Taxonomy" id="869719"/>
    <lineage>
        <taxon>Bacteria</taxon>
        <taxon>Pseudomonadati</taxon>
        <taxon>Pseudomonadota</taxon>
        <taxon>Alphaproteobacteria</taxon>
        <taxon>Sphingomonadales</taxon>
        <taxon>Sphingomonadaceae</taxon>
        <taxon>Sphingomonas</taxon>
    </lineage>
</organism>
<protein>
    <submittedName>
        <fullName evidence="4">Flagellar motility protein MotE (MotC chaperone)</fullName>
    </submittedName>
</protein>
<feature type="chain" id="PRO_5045124473" evidence="2">
    <location>
        <begin position="26"/>
        <end position="248"/>
    </location>
</feature>
<keyword evidence="2" id="KW-0732">Signal</keyword>
<comment type="caution">
    <text evidence="4">The sequence shown here is derived from an EMBL/GenBank/DDBJ whole genome shotgun (WGS) entry which is preliminary data.</text>
</comment>
<feature type="domain" description="Magnesium transporter MgtE intracellular" evidence="3">
    <location>
        <begin position="103"/>
        <end position="160"/>
    </location>
</feature>
<dbReference type="SUPFAM" id="SSF158791">
    <property type="entry name" value="MgtE N-terminal domain-like"/>
    <property type="match status" value="1"/>
</dbReference>
<proteinExistence type="predicted"/>
<sequence>MKRSRRPSLLVLMIPTATISMVANAMSATAMMTPLPPSDQPTRLGQSIDQAMRDIDKNLASRKRALALREEAQRAAEQRLQSAEANPNGAGGSATPSGDTAYDDLAHIYQAMKPNRAAPIFEKLAPDVQLNIARKMRGRSAALLMASMSSGAAADLSMALAGHPVSRPAVLPAAERPTPRVAVARASASLPRTAARSGGDVARIARPTVTAPRLPTVPARRSTANRAADASAAEAAARDGTADVPAAR</sequence>
<keyword evidence="4" id="KW-0969">Cilium</keyword>
<feature type="compositionally biased region" description="Low complexity" evidence="1">
    <location>
        <begin position="219"/>
        <end position="235"/>
    </location>
</feature>
<keyword evidence="4" id="KW-0966">Cell projection</keyword>
<keyword evidence="5" id="KW-1185">Reference proteome</keyword>
<dbReference type="Proteomes" id="UP000560131">
    <property type="component" value="Unassembled WGS sequence"/>
</dbReference>
<accession>A0ABR6N4D9</accession>
<evidence type="ECO:0000256" key="1">
    <source>
        <dbReference type="SAM" id="MobiDB-lite"/>
    </source>
</evidence>
<dbReference type="Pfam" id="PF03448">
    <property type="entry name" value="MgtE_N"/>
    <property type="match status" value="1"/>
</dbReference>
<gene>
    <name evidence="4" type="ORF">FHS97_001582</name>
</gene>
<feature type="signal peptide" evidence="2">
    <location>
        <begin position="1"/>
        <end position="25"/>
    </location>
</feature>
<dbReference type="RefSeq" id="WP_184035468.1">
    <property type="nucleotide sequence ID" value="NZ_JACIJN010000004.1"/>
</dbReference>
<dbReference type="EMBL" id="JACIJN010000004">
    <property type="protein sequence ID" value="MBB5725656.1"/>
    <property type="molecule type" value="Genomic_DNA"/>
</dbReference>
<evidence type="ECO:0000256" key="2">
    <source>
        <dbReference type="SAM" id="SignalP"/>
    </source>
</evidence>